<dbReference type="PANTHER" id="PTHR46698:SF6">
    <property type="entry name" value="KIELIN_CHORDIN-LIKE PROTEIN"/>
    <property type="match status" value="1"/>
</dbReference>
<feature type="domain" description="VWFC" evidence="12">
    <location>
        <begin position="1711"/>
        <end position="1771"/>
    </location>
</feature>
<dbReference type="InterPro" id="IPR020901">
    <property type="entry name" value="Prtase_inh_Kunz-CS"/>
</dbReference>
<feature type="domain" description="VWFC" evidence="12">
    <location>
        <begin position="392"/>
        <end position="471"/>
    </location>
</feature>
<evidence type="ECO:0000256" key="2">
    <source>
        <dbReference type="ARBA" id="ARBA00004613"/>
    </source>
</evidence>
<feature type="domain" description="VWFC" evidence="12">
    <location>
        <begin position="1535"/>
        <end position="1594"/>
    </location>
</feature>
<evidence type="ECO:0000259" key="11">
    <source>
        <dbReference type="PROSITE" id="PS50026"/>
    </source>
</evidence>
<dbReference type="PROSITE" id="PS00280">
    <property type="entry name" value="BPTI_KUNITZ_1"/>
    <property type="match status" value="1"/>
</dbReference>
<dbReference type="EMBL" id="OV696703">
    <property type="protein sequence ID" value="CAH1250767.1"/>
    <property type="molecule type" value="Genomic_DNA"/>
</dbReference>
<dbReference type="SUPFAM" id="SSF57603">
    <property type="entry name" value="FnI-like domain"/>
    <property type="match status" value="29"/>
</dbReference>
<proteinExistence type="inferred from homology"/>
<feature type="domain" description="VWFC" evidence="12">
    <location>
        <begin position="2304"/>
        <end position="2365"/>
    </location>
</feature>
<dbReference type="Gene3D" id="2.10.70.10">
    <property type="entry name" value="Complement Module, domain 1"/>
    <property type="match status" value="11"/>
</dbReference>
<evidence type="ECO:0000256" key="4">
    <source>
        <dbReference type="ARBA" id="ARBA00022525"/>
    </source>
</evidence>
<feature type="domain" description="VWFC" evidence="12">
    <location>
        <begin position="2072"/>
        <end position="2129"/>
    </location>
</feature>
<feature type="domain" description="VWFC" evidence="12">
    <location>
        <begin position="2247"/>
        <end position="2304"/>
    </location>
</feature>
<reference evidence="15" key="1">
    <citation type="submission" date="2022-01" db="EMBL/GenBank/DDBJ databases">
        <authorList>
            <person name="Braso-Vives M."/>
        </authorList>
    </citation>
    <scope>NUCLEOTIDE SEQUENCE</scope>
</reference>
<feature type="domain" description="VWFC" evidence="12">
    <location>
        <begin position="2129"/>
        <end position="2188"/>
    </location>
</feature>
<evidence type="ECO:0000259" key="13">
    <source>
        <dbReference type="PROSITE" id="PS50279"/>
    </source>
</evidence>
<feature type="domain" description="VWFC" evidence="12">
    <location>
        <begin position="2786"/>
        <end position="2856"/>
    </location>
</feature>
<feature type="domain" description="VWFC" evidence="12">
    <location>
        <begin position="1245"/>
        <end position="1304"/>
    </location>
</feature>
<keyword evidence="9" id="KW-0245">EGF-like domain</keyword>
<sequence>MGQICEELVKGQSILIPSSGGLSKKLRNSGIELSAIWRRHHRAGRRSGDKGTRRCGDNVRYRADGDNGTDRAKHPAVWGQGYRVQLAGGRVLDLLKTLDVSSDVAGISSTSGSRPGQPGWRFHSTVKELSLPASEVTRLASKPCQALGFIFTARQSKNSEGVLISIYSPSLNENNEDGGTFFEIGSDLTRNHLRLTYRTLGTLTVIHEIFRPSPFHDVQKWTKLAVHVGVDSVRVYVDCQDVIERPLIPSCRVKMPKDSTVYFSQNFEREKFTGYWQEAKMVINGFQGRPWYCFQDYYNVTAAVEEANKELQVLRESAGGRPLRIQDPDVQSQGFPVVVRGQNQDITGERVSKLERTIDGLTLMINMMKQQQADLLRRIAAREQCACNQELRQCVFDGDSHEHGEQWQTNPCAMCTCEDGQVVCSIPKDRPECFDPCTQSPCLNNGRCVRERDSVNFTCACPPTHAGPRCQYELNVCVQHVAPGECKRSIPRFFYNLYNQKCEPFSFTGCNGNGNNFKTLQDCQSRCVIGACCHRTYGRTNRPDVTINKGFVVLQQGVTCQVRDLNECRRLEVMSSGDNVRREVVAFQPGQQCEPDTCRTPPGCVVIGTRRFYRSGTTFKHGCQQCTCQPNGNIDCRCVQMTVRKEIRDMTSEEMKRFHEAVQELKDSGPRNAWDEFRDLYMHHISEAKGGASFLPWNRLFLRRVEQKLQELDCGVVLPYFDFTTDVGNFAEAIIWQANYFGGNGKGVCVPDNPFQGSPWRPCLVRDFNLTVQLPTMVDMLLAISTNDYETMRNCLETYAAYVNLFVGGDMKSVASPYDPLYFAIYSYIDFLYWRWQNKPGNRPDNYPEFLKEVPMYPFHIRPEDVLNIESQLCYTYRLPSIGTPCNNTDAATIFGQDGFNDLGFNRQGFDRNGFDVYGFNLQGYDRRGRPDSRNLYSADGYDQFGYDRSGYDRLGYNQYGYNKQGFNRDGFDNSGYDRSGFDRYGYDRDGYDKRGYNRQGYDRQGEQDQSEYYGPEGFCDACYDISGLTRSGYDQYGYNLRGYNQQSCNYSYSGPHVTSLLYRVQDRLYQQNKNFLMTVERTCVELQPLPVTWYEQNWIQDRKDVTQMIPVKISQYPGSHWADRFCFKVDNFISACPCDTEYVICRRNPCAGLTCPAFPQAECRVDFCGTCTAVWFVGNRIVNCDGCTQNGEVHAEGSSWKPEPCQSCTCQMGRVLCAPIICPPPRCRNPVTVPGECCPSPSCTDCQYQNNVWTDGTEFIDQADVCQTCTCQRGNLECARMFCPQPECSNPYQQPGKCCPVCPQELNCGDHRDGDRWQRDSCTTCTCVSGVEDCVTQRCPPAPCQYPRIPAGRCCPECKGCEYEGRKLRNGQIFDAGRCTSCTCLRGQVECRRRECPVLLCQDQYTPPGDCCPRCEGGCEYEMMTFDDGTYFTPMSNPCLNCSCLQGLVRCNPVPCPPAQCSNPVKPLGRCCPICPACTHDGAAYSEGQTWRTSDSCQECSCRGGIVNCANLQVCGQTCPHGVKTPGTCCSPCTDCFYEGQSIRNGMAFVAQGDLCNQCRCSYGVVQCVREQCQPVNCVDVEVPPGSCCPVCRGCVDNYGQRHVSGAQFRSPEDRCQICTCTEGSIVCRREACQVRCESPVQRPGQCCASCDGCLYQGREYRNGAPVDKQDPCTRCICQNGDINCQTVRCAATPCANPIVPPGECCPVCGECTYDGQTYPSEETFIAPRNPCLRCTCRRGELDCDRLDLECRPQCTSPGRLPEVCCPVCDICEYERRNYRNGARFRPPGADVCTECSCLNGNVRCGVIDCPPVNCANPTTKPDECCPSCQACFVNGREYAEGQAFPSPNDQCSDCVCTGGRAQCQKRSCNDIVQCTHPVTESGQCCPVCGDCLFDQRRITNGQRFKNPSNPCQTCYCESGNVRCDTTYCQPPNCFNPVRKDGQCCPECPEEPCLFENQNYNHGQQFNHPTQPCTLCACNNGEVTCQPQPCPSVPCRQPAVERCCGTCTGCTYQGQQYRNGAEFAHPTDRCRVCSCRNGNVMCIRRPCSPLECPNPVRVPGKCCPECPDIRQPCTYGGDTFEDGERFTNPADSCQDCVCRRGQVACNRMPCASVTCPYPVRGECCQSCNGCFYSGRGYTNGQEFTDPEDKCSNCICQNGYVQCAPVACPPSSCPYPEKSDDQCCPVCRGCEYDNRLYTSGQTFPDTRDSCRECTCVSGDVRCVKKTCPPSFCTHPASEGNCGCPSCEACMYGGVRYANRQEFPDPSDPCRDCMCSAGNVNCQQRYCPNPGCTHPSQGECCPKCGDCQYQGQQYSNRETFPDPRNPCQQCTCTAGNVVCMDRMCPPPTCTHPEEGLCGCMECNGCQYQGVTYLSGASFKHPRDPCQTCRCASGTVNCQKTICRPAACPNPMDGQCCPECDGCKYSGKNYANGASFEDPNNDCNTCNCVNGQVSCNRKQCLKQCDHPEGIDGCCPRCEGCRYEQTNYGNGETFSPVGDPCEECICSEGTVNCGRTICPRAACPNPVTQSGQCCPECQECVHSGRRYYDGQTFVNPLDPCEECRCVVSVLTTCMCCIRLKEQGTTVMCSRPAQCASCSNPVSIPGQCCPSCQQCSFEGQVYNNGQAFNPDACRECSCANGNVQCISQSCPPLSCPPNQQVLEPGACCKKCLGCFHDGQQFQDGHSWVDPVNPCMSCQCRQGITTCAEIRCITPCANTMSVPGQCCPVCSGCMYNNRTYQEGETFNPNGDPCDQCTCENGNMRCLRYSCENLDSCPPSLIRDPRPGECCPVCLGEGGLLPLMNCTADTVGNNMRLYEDPCYKCMCEEANALVCVREVCPNLNCPLGEQDTRQGECCPGCDRCFIGPTDQIVLDGESYTDPSEPCVRCTCNRGVVTCKVEECLPLTCMDGLMNFQPPDRCCEECRDDAMPCMYLGESKLPGEEWLLDECTMCSCVGGEVMCMTERCPPTHCESDETPTLSPGMCCPRCMPRPATCTTFGDPHYRTFDGKMIHFQGTCVYTLAADCDGGDFEVLVQNDDRGAFGAVSWTQESKINVKGVEIELLQQWVVKVNGQEVNLPYLRDPVLFIEKSGTTILVNTEIGLKVLWNGHSYLEVSVPGTYKRKTCGLCGNFNNFPQDDMRLRNGQITNSASVFGNSWKVNTPGSPACEDSEDLDPCVKAGYRARKEANAKCLVLKSDKFLPCHRVINPEMYFASCVYDLCACGSNDQCLCDALSAYAAECSAAGVVLNWRSPSMCGELFRKISFASIAVST</sequence>
<name>A0A8K0EH44_BRALA</name>
<evidence type="ECO:0000313" key="16">
    <source>
        <dbReference type="Proteomes" id="UP000838412"/>
    </source>
</evidence>
<keyword evidence="7" id="KW-0470">Melanin biosynthesis</keyword>
<dbReference type="InterPro" id="IPR001007">
    <property type="entry name" value="VWF_dom"/>
</dbReference>
<dbReference type="GO" id="GO:0004867">
    <property type="term" value="F:serine-type endopeptidase inhibitor activity"/>
    <property type="evidence" value="ECO:0007669"/>
    <property type="project" value="InterPro"/>
</dbReference>
<dbReference type="PROSITE" id="PS01208">
    <property type="entry name" value="VWFC_1"/>
    <property type="match status" value="11"/>
</dbReference>
<dbReference type="SUPFAM" id="SSF57196">
    <property type="entry name" value="EGF/Laminin"/>
    <property type="match status" value="1"/>
</dbReference>
<dbReference type="Pfam" id="PF00093">
    <property type="entry name" value="VWC"/>
    <property type="match status" value="8"/>
</dbReference>
<dbReference type="InterPro" id="IPR013320">
    <property type="entry name" value="ConA-like_dom_sf"/>
</dbReference>
<dbReference type="PANTHER" id="PTHR46698">
    <property type="entry name" value="CROSSVEINLESS 2"/>
    <property type="match status" value="1"/>
</dbReference>
<dbReference type="InterPro" id="IPR052424">
    <property type="entry name" value="Kielin_Chordin-BMP_Reg"/>
</dbReference>
<evidence type="ECO:0000256" key="10">
    <source>
        <dbReference type="SAM" id="MobiDB-lite"/>
    </source>
</evidence>
<dbReference type="SMART" id="SM00215">
    <property type="entry name" value="VWC_out"/>
    <property type="match status" value="15"/>
</dbReference>
<keyword evidence="8 9" id="KW-1015">Disulfide bond</keyword>
<dbReference type="PROSITE" id="PS00022">
    <property type="entry name" value="EGF_1"/>
    <property type="match status" value="1"/>
</dbReference>
<evidence type="ECO:0000256" key="6">
    <source>
        <dbReference type="ARBA" id="ARBA00022737"/>
    </source>
</evidence>
<keyword evidence="4" id="KW-0964">Secreted</keyword>
<keyword evidence="5" id="KW-0732">Signal</keyword>
<feature type="domain" description="VWFC" evidence="12">
    <location>
        <begin position="2726"/>
        <end position="2789"/>
    </location>
</feature>
<feature type="disulfide bond" evidence="9">
    <location>
        <begin position="461"/>
        <end position="470"/>
    </location>
</feature>
<feature type="domain" description="VWFC" evidence="12">
    <location>
        <begin position="1360"/>
        <end position="1417"/>
    </location>
</feature>
<feature type="domain" description="VWFC" evidence="12">
    <location>
        <begin position="1594"/>
        <end position="1653"/>
    </location>
</feature>
<dbReference type="GO" id="GO:0005576">
    <property type="term" value="C:extracellular region"/>
    <property type="evidence" value="ECO:0007669"/>
    <property type="project" value="UniProtKB-SubCell"/>
</dbReference>
<dbReference type="InterPro" id="IPR036880">
    <property type="entry name" value="Kunitz_BPTI_sf"/>
</dbReference>
<evidence type="ECO:0000256" key="5">
    <source>
        <dbReference type="ARBA" id="ARBA00022729"/>
    </source>
</evidence>
<feature type="domain" description="VWFC" evidence="12">
    <location>
        <begin position="1952"/>
        <end position="2009"/>
    </location>
</feature>
<feature type="domain" description="VWFC" evidence="12">
    <location>
        <begin position="1771"/>
        <end position="1831"/>
    </location>
</feature>
<dbReference type="Pfam" id="PF00094">
    <property type="entry name" value="VWD"/>
    <property type="match status" value="1"/>
</dbReference>
<dbReference type="SUPFAM" id="SSF57362">
    <property type="entry name" value="BPTI-like"/>
    <property type="match status" value="1"/>
</dbReference>
<dbReference type="Gene3D" id="6.20.200.20">
    <property type="match status" value="19"/>
</dbReference>
<feature type="domain" description="VWFC" evidence="12">
    <location>
        <begin position="2362"/>
        <end position="2419"/>
    </location>
</feature>
<feature type="domain" description="VWFC" evidence="12">
    <location>
        <begin position="2924"/>
        <end position="2984"/>
    </location>
</feature>
<feature type="domain" description="VWFC" evidence="12">
    <location>
        <begin position="1186"/>
        <end position="1245"/>
    </location>
</feature>
<feature type="domain" description="VWFC" evidence="12">
    <location>
        <begin position="1418"/>
        <end position="1477"/>
    </location>
</feature>
<dbReference type="InterPro" id="IPR014853">
    <property type="entry name" value="VWF/SSPO/ZAN-like_Cys-rich_dom"/>
</dbReference>
<dbReference type="GO" id="GO:0031410">
    <property type="term" value="C:cytoplasmic vesicle"/>
    <property type="evidence" value="ECO:0007669"/>
    <property type="project" value="UniProtKB-ARBA"/>
</dbReference>
<dbReference type="PROSITE" id="PS50026">
    <property type="entry name" value="EGF_3"/>
    <property type="match status" value="1"/>
</dbReference>
<dbReference type="SMART" id="SM00210">
    <property type="entry name" value="TSPN"/>
    <property type="match status" value="1"/>
</dbReference>
<feature type="domain" description="VWFC" evidence="12">
    <location>
        <begin position="1653"/>
        <end position="1711"/>
    </location>
</feature>
<dbReference type="Pfam" id="PF23334">
    <property type="entry name" value="VWC2L_2nd"/>
    <property type="match status" value="11"/>
</dbReference>
<keyword evidence="16" id="KW-1185">Reference proteome</keyword>
<dbReference type="GO" id="GO:0016491">
    <property type="term" value="F:oxidoreductase activity"/>
    <property type="evidence" value="ECO:0007669"/>
    <property type="project" value="InterPro"/>
</dbReference>
<dbReference type="PROSITE" id="PS50184">
    <property type="entry name" value="VWFC_2"/>
    <property type="match status" value="28"/>
</dbReference>
<dbReference type="InterPro" id="IPR002223">
    <property type="entry name" value="Kunitz_BPTI"/>
</dbReference>
<evidence type="ECO:0000313" key="15">
    <source>
        <dbReference type="EMBL" id="CAH1250767.1"/>
    </source>
</evidence>
<feature type="compositionally biased region" description="Basic and acidic residues" evidence="10">
    <location>
        <begin position="46"/>
        <end position="73"/>
    </location>
</feature>
<dbReference type="GO" id="GO:0042438">
    <property type="term" value="P:melanin biosynthetic process"/>
    <property type="evidence" value="ECO:0007669"/>
    <property type="project" value="UniProtKB-KW"/>
</dbReference>
<feature type="domain" description="VWFC" evidence="12">
    <location>
        <begin position="1891"/>
        <end position="1950"/>
    </location>
</feature>
<dbReference type="PROSITE" id="PS50279">
    <property type="entry name" value="BPTI_KUNITZ_2"/>
    <property type="match status" value="1"/>
</dbReference>
<feature type="domain" description="VWFC" evidence="12">
    <location>
        <begin position="1831"/>
        <end position="1891"/>
    </location>
</feature>
<dbReference type="SMART" id="SM00131">
    <property type="entry name" value="KU"/>
    <property type="match status" value="1"/>
</dbReference>
<feature type="domain" description="VWFC" evidence="12">
    <location>
        <begin position="1477"/>
        <end position="1535"/>
    </location>
</feature>
<dbReference type="InterPro" id="IPR048287">
    <property type="entry name" value="TSPN-like_N"/>
</dbReference>
<evidence type="ECO:0000256" key="3">
    <source>
        <dbReference type="ARBA" id="ARBA00009928"/>
    </source>
</evidence>
<protein>
    <submittedName>
        <fullName evidence="15">KCP protein</fullName>
    </submittedName>
</protein>
<feature type="domain" description="VWFD" evidence="14">
    <location>
        <begin position="2988"/>
        <end position="3163"/>
    </location>
</feature>
<dbReference type="SMART" id="SM00181">
    <property type="entry name" value="EGF"/>
    <property type="match status" value="1"/>
</dbReference>
<dbReference type="Pfam" id="PF00264">
    <property type="entry name" value="Tyrosinase"/>
    <property type="match status" value="1"/>
</dbReference>
<dbReference type="SMART" id="SM00216">
    <property type="entry name" value="VWD"/>
    <property type="match status" value="1"/>
</dbReference>
<dbReference type="SMART" id="SM00832">
    <property type="entry name" value="C8"/>
    <property type="match status" value="1"/>
</dbReference>
<dbReference type="OrthoDB" id="6132182at2759"/>
<gene>
    <name evidence="15" type="primary">KCP</name>
    <name evidence="15" type="ORF">BLAG_LOCUS11371</name>
</gene>
<feature type="domain" description="BPTI/Kunitz inhibitor" evidence="13">
    <location>
        <begin position="477"/>
        <end position="527"/>
    </location>
</feature>
<evidence type="ECO:0000259" key="12">
    <source>
        <dbReference type="PROSITE" id="PS50184"/>
    </source>
</evidence>
<evidence type="ECO:0000256" key="7">
    <source>
        <dbReference type="ARBA" id="ARBA00023101"/>
    </source>
</evidence>
<dbReference type="InterPro" id="IPR008922">
    <property type="entry name" value="Di-copper_centre_dom_sf"/>
</dbReference>
<organism evidence="15 16">
    <name type="scientific">Branchiostoma lanceolatum</name>
    <name type="common">Common lancelet</name>
    <name type="synonym">Amphioxus lanceolatum</name>
    <dbReference type="NCBI Taxonomy" id="7740"/>
    <lineage>
        <taxon>Eukaryota</taxon>
        <taxon>Metazoa</taxon>
        <taxon>Chordata</taxon>
        <taxon>Cephalochordata</taxon>
        <taxon>Leptocardii</taxon>
        <taxon>Amphioxiformes</taxon>
        <taxon>Branchiostomatidae</taxon>
        <taxon>Branchiostoma</taxon>
    </lineage>
</organism>
<evidence type="ECO:0000256" key="9">
    <source>
        <dbReference type="PROSITE-ProRule" id="PRU00076"/>
    </source>
</evidence>
<dbReference type="Gene3D" id="2.60.120.200">
    <property type="match status" value="1"/>
</dbReference>
<comment type="caution">
    <text evidence="9">Lacks conserved residue(s) required for the propagation of feature annotation.</text>
</comment>
<feature type="domain" description="VWFC" evidence="12">
    <location>
        <begin position="2476"/>
        <end position="2535"/>
    </location>
</feature>
<feature type="domain" description="VWFC" evidence="12">
    <location>
        <begin position="2670"/>
        <end position="2726"/>
    </location>
</feature>
<dbReference type="CDD" id="cd00109">
    <property type="entry name" value="Kunitz-type"/>
    <property type="match status" value="1"/>
</dbReference>
<comment type="subcellular location">
    <subcellularLocation>
        <location evidence="1">Melanosome membrane</location>
        <topology evidence="1">Single-pass type I membrane protein</topology>
    </subcellularLocation>
    <subcellularLocation>
        <location evidence="2">Secreted</location>
    </subcellularLocation>
</comment>
<feature type="domain" description="VWFC" evidence="12">
    <location>
        <begin position="2609"/>
        <end position="2668"/>
    </location>
</feature>
<dbReference type="SUPFAM" id="SSF48056">
    <property type="entry name" value="Di-copper centre-containing domain"/>
    <property type="match status" value="1"/>
</dbReference>
<keyword evidence="6" id="KW-0677">Repeat</keyword>
<feature type="domain" description="VWFC" evidence="12">
    <location>
        <begin position="2009"/>
        <end position="2068"/>
    </location>
</feature>
<feature type="domain" description="VWFC" evidence="12">
    <location>
        <begin position="1301"/>
        <end position="1360"/>
    </location>
</feature>
<dbReference type="Proteomes" id="UP000838412">
    <property type="component" value="Chromosome 18"/>
</dbReference>
<dbReference type="Gene3D" id="1.10.1280.10">
    <property type="entry name" value="Di-copper center containing domain from catechol oxidase"/>
    <property type="match status" value="1"/>
</dbReference>
<dbReference type="SMART" id="SM00214">
    <property type="entry name" value="VWC"/>
    <property type="match status" value="31"/>
</dbReference>
<dbReference type="SUPFAM" id="SSF49899">
    <property type="entry name" value="Concanavalin A-like lectins/glucanases"/>
    <property type="match status" value="1"/>
</dbReference>
<accession>A0A8K0EH44</accession>
<feature type="domain" description="EGF-like" evidence="11">
    <location>
        <begin position="434"/>
        <end position="471"/>
    </location>
</feature>
<feature type="region of interest" description="Disordered" evidence="10">
    <location>
        <begin position="42"/>
        <end position="73"/>
    </location>
</feature>
<evidence type="ECO:0000256" key="1">
    <source>
        <dbReference type="ARBA" id="ARBA00004573"/>
    </source>
</evidence>
<comment type="similarity">
    <text evidence="3">Belongs to the tyrosinase family.</text>
</comment>
<evidence type="ECO:0000259" key="14">
    <source>
        <dbReference type="PROSITE" id="PS51233"/>
    </source>
</evidence>
<dbReference type="PROSITE" id="PS51233">
    <property type="entry name" value="VWFD"/>
    <property type="match status" value="1"/>
</dbReference>
<dbReference type="InterPro" id="IPR002227">
    <property type="entry name" value="Tyrosinase_Cu-bd"/>
</dbReference>
<evidence type="ECO:0000256" key="8">
    <source>
        <dbReference type="ARBA" id="ARBA00023157"/>
    </source>
</evidence>
<feature type="disulfide bond" evidence="9">
    <location>
        <begin position="442"/>
        <end position="459"/>
    </location>
</feature>
<feature type="domain" description="VWFC" evidence="12">
    <location>
        <begin position="2535"/>
        <end position="2609"/>
    </location>
</feature>
<dbReference type="InterPro" id="IPR000742">
    <property type="entry name" value="EGF"/>
</dbReference>
<dbReference type="InterPro" id="IPR001846">
    <property type="entry name" value="VWF_type-D"/>
</dbReference>